<evidence type="ECO:0000256" key="1">
    <source>
        <dbReference type="SAM" id="Phobius"/>
    </source>
</evidence>
<dbReference type="AlphaFoldDB" id="A0AAU9M3Y7"/>
<dbReference type="EMBL" id="CAKMRJ010000113">
    <property type="protein sequence ID" value="CAH1418774.1"/>
    <property type="molecule type" value="Genomic_DNA"/>
</dbReference>
<dbReference type="Proteomes" id="UP001157418">
    <property type="component" value="Unassembled WGS sequence"/>
</dbReference>
<name>A0AAU9M3Y7_9ASTR</name>
<evidence type="ECO:0000313" key="2">
    <source>
        <dbReference type="EMBL" id="CAH1418774.1"/>
    </source>
</evidence>
<feature type="transmembrane region" description="Helical" evidence="1">
    <location>
        <begin position="60"/>
        <end position="84"/>
    </location>
</feature>
<proteinExistence type="predicted"/>
<keyword evidence="1" id="KW-1133">Transmembrane helix</keyword>
<reference evidence="2 3" key="1">
    <citation type="submission" date="2022-01" db="EMBL/GenBank/DDBJ databases">
        <authorList>
            <person name="Xiong W."/>
            <person name="Schranz E."/>
        </authorList>
    </citation>
    <scope>NUCLEOTIDE SEQUENCE [LARGE SCALE GENOMIC DNA]</scope>
</reference>
<evidence type="ECO:0000313" key="3">
    <source>
        <dbReference type="Proteomes" id="UP001157418"/>
    </source>
</evidence>
<sequence length="96" mass="11292">MYVCVVLRSYSATIDEVEASDYEWWRLRMVEQRRRAQIVHRQAATGMWSSEGDAELFLRFLFHFSVVVVVAGAVYSCCLCRFSLKKWNKPCILKIH</sequence>
<protein>
    <submittedName>
        <fullName evidence="2">Uncharacterized protein</fullName>
    </submittedName>
</protein>
<gene>
    <name evidence="2" type="ORF">LVIROSA_LOCUS6351</name>
</gene>
<keyword evidence="3" id="KW-1185">Reference proteome</keyword>
<keyword evidence="1" id="KW-0472">Membrane</keyword>
<organism evidence="2 3">
    <name type="scientific">Lactuca virosa</name>
    <dbReference type="NCBI Taxonomy" id="75947"/>
    <lineage>
        <taxon>Eukaryota</taxon>
        <taxon>Viridiplantae</taxon>
        <taxon>Streptophyta</taxon>
        <taxon>Embryophyta</taxon>
        <taxon>Tracheophyta</taxon>
        <taxon>Spermatophyta</taxon>
        <taxon>Magnoliopsida</taxon>
        <taxon>eudicotyledons</taxon>
        <taxon>Gunneridae</taxon>
        <taxon>Pentapetalae</taxon>
        <taxon>asterids</taxon>
        <taxon>campanulids</taxon>
        <taxon>Asterales</taxon>
        <taxon>Asteraceae</taxon>
        <taxon>Cichorioideae</taxon>
        <taxon>Cichorieae</taxon>
        <taxon>Lactucinae</taxon>
        <taxon>Lactuca</taxon>
    </lineage>
</organism>
<accession>A0AAU9M3Y7</accession>
<comment type="caution">
    <text evidence="2">The sequence shown here is derived from an EMBL/GenBank/DDBJ whole genome shotgun (WGS) entry which is preliminary data.</text>
</comment>
<keyword evidence="1" id="KW-0812">Transmembrane</keyword>